<sequence>MRVKIRAFGFKFKIDVDSCDKIKQVKHKIKEAHGPDVDEQELYLGGLRLENEKTVSDYKIEENGEIKLLRIVVGGFLICIKNIRGKEITLQVRSTYTIKKVKELIFEKEGMEVDTQRLIFNGTDLLNDKLLSSYGIVEGNTLHLVSRLHGGSHSYFFISTL</sequence>
<evidence type="ECO:0000313" key="3">
    <source>
        <dbReference type="Proteomes" id="UP000234323"/>
    </source>
</evidence>
<evidence type="ECO:0000313" key="2">
    <source>
        <dbReference type="EMBL" id="PKY38443.1"/>
    </source>
</evidence>
<proteinExistence type="predicted"/>
<dbReference type="SUPFAM" id="SSF54236">
    <property type="entry name" value="Ubiquitin-like"/>
    <property type="match status" value="2"/>
</dbReference>
<dbReference type="VEuPathDB" id="FungiDB:RhiirA1_416734"/>
<dbReference type="Gene3D" id="3.10.20.90">
    <property type="entry name" value="Phosphatidylinositol 3-kinase Catalytic Subunit, Chain A, domain 1"/>
    <property type="match status" value="2"/>
</dbReference>
<dbReference type="InterPro" id="IPR050158">
    <property type="entry name" value="Ubiquitin_ubiquitin-like"/>
</dbReference>
<dbReference type="PROSITE" id="PS50053">
    <property type="entry name" value="UBIQUITIN_2"/>
    <property type="match status" value="2"/>
</dbReference>
<dbReference type="EMBL" id="LLXI01000028">
    <property type="protein sequence ID" value="PKY38443.1"/>
    <property type="molecule type" value="Genomic_DNA"/>
</dbReference>
<gene>
    <name evidence="2" type="ORF">RhiirA4_511398</name>
</gene>
<dbReference type="InterPro" id="IPR029071">
    <property type="entry name" value="Ubiquitin-like_domsf"/>
</dbReference>
<dbReference type="InterPro" id="IPR019956">
    <property type="entry name" value="Ubiquitin_dom"/>
</dbReference>
<dbReference type="Pfam" id="PF00240">
    <property type="entry name" value="ubiquitin"/>
    <property type="match status" value="2"/>
</dbReference>
<comment type="caution">
    <text evidence="2">The sequence shown here is derived from an EMBL/GenBank/DDBJ whole genome shotgun (WGS) entry which is preliminary data.</text>
</comment>
<dbReference type="InterPro" id="IPR000626">
    <property type="entry name" value="Ubiquitin-like_dom"/>
</dbReference>
<dbReference type="CDD" id="cd17039">
    <property type="entry name" value="Ubl_ubiquitin_like"/>
    <property type="match status" value="2"/>
</dbReference>
<organism evidence="2 3">
    <name type="scientific">Rhizophagus irregularis</name>
    <dbReference type="NCBI Taxonomy" id="588596"/>
    <lineage>
        <taxon>Eukaryota</taxon>
        <taxon>Fungi</taxon>
        <taxon>Fungi incertae sedis</taxon>
        <taxon>Mucoromycota</taxon>
        <taxon>Glomeromycotina</taxon>
        <taxon>Glomeromycetes</taxon>
        <taxon>Glomerales</taxon>
        <taxon>Glomeraceae</taxon>
        <taxon>Rhizophagus</taxon>
    </lineage>
</organism>
<accession>A0A2I1FVV1</accession>
<feature type="domain" description="Ubiquitin-like" evidence="1">
    <location>
        <begin position="1"/>
        <end position="75"/>
    </location>
</feature>
<keyword evidence="3" id="KW-1185">Reference proteome</keyword>
<dbReference type="PRINTS" id="PR00348">
    <property type="entry name" value="UBIQUITIN"/>
</dbReference>
<protein>
    <submittedName>
        <fullName evidence="2">Ubiquitin-domain-containing protein</fullName>
    </submittedName>
</protein>
<dbReference type="Proteomes" id="UP000234323">
    <property type="component" value="Unassembled WGS sequence"/>
</dbReference>
<reference evidence="2 3" key="1">
    <citation type="submission" date="2015-10" db="EMBL/GenBank/DDBJ databases">
        <title>Genome analyses suggest a sexual origin of heterokaryosis in a supposedly ancient asexual fungus.</title>
        <authorList>
            <person name="Ropars J."/>
            <person name="Sedzielewska K."/>
            <person name="Noel J."/>
            <person name="Charron P."/>
            <person name="Farinelli L."/>
            <person name="Marton T."/>
            <person name="Kruger M."/>
            <person name="Pelin A."/>
            <person name="Brachmann A."/>
            <person name="Corradi N."/>
        </authorList>
    </citation>
    <scope>NUCLEOTIDE SEQUENCE [LARGE SCALE GENOMIC DNA]</scope>
    <source>
        <strain evidence="2 3">A4</strain>
    </source>
</reference>
<name>A0A2I1FVV1_9GLOM</name>
<dbReference type="PANTHER" id="PTHR10666">
    <property type="entry name" value="UBIQUITIN"/>
    <property type="match status" value="1"/>
</dbReference>
<evidence type="ECO:0000259" key="1">
    <source>
        <dbReference type="PROSITE" id="PS50053"/>
    </source>
</evidence>
<feature type="domain" description="Ubiquitin-like" evidence="1">
    <location>
        <begin position="76"/>
        <end position="151"/>
    </location>
</feature>
<dbReference type="SMART" id="SM00213">
    <property type="entry name" value="UBQ"/>
    <property type="match status" value="2"/>
</dbReference>
<dbReference type="AlphaFoldDB" id="A0A2I1FVV1"/>